<organism evidence="1 2">
    <name type="scientific">Stegodyphus mimosarum</name>
    <name type="common">African social velvet spider</name>
    <dbReference type="NCBI Taxonomy" id="407821"/>
    <lineage>
        <taxon>Eukaryota</taxon>
        <taxon>Metazoa</taxon>
        <taxon>Ecdysozoa</taxon>
        <taxon>Arthropoda</taxon>
        <taxon>Chelicerata</taxon>
        <taxon>Arachnida</taxon>
        <taxon>Araneae</taxon>
        <taxon>Araneomorphae</taxon>
        <taxon>Entelegynae</taxon>
        <taxon>Eresoidea</taxon>
        <taxon>Eresidae</taxon>
        <taxon>Stegodyphus</taxon>
    </lineage>
</organism>
<dbReference type="AlphaFoldDB" id="A0A087T2F4"/>
<protein>
    <submittedName>
        <fullName evidence="1">Uncharacterized protein</fullName>
    </submittedName>
</protein>
<keyword evidence="2" id="KW-1185">Reference proteome</keyword>
<gene>
    <name evidence="1" type="ORF">X975_16827</name>
</gene>
<accession>A0A087T2F4</accession>
<evidence type="ECO:0000313" key="1">
    <source>
        <dbReference type="EMBL" id="KFM59293.1"/>
    </source>
</evidence>
<dbReference type="EMBL" id="KK113079">
    <property type="protein sequence ID" value="KFM59293.1"/>
    <property type="molecule type" value="Genomic_DNA"/>
</dbReference>
<feature type="non-terminal residue" evidence="1">
    <location>
        <position position="117"/>
    </location>
</feature>
<name>A0A087T2F4_STEMI</name>
<sequence length="117" mass="13175">MNPTKRTISFGMTILNLGPHNGTGLTEVSFCWDSREERRGCHATWKTGKCQGISKSTKPSRNLNILVKIWKSQGISYCDSQKSDFSTNVGSDHFLWRTIYQVSIIQTAGCRVSFRSP</sequence>
<reference evidence="1 2" key="1">
    <citation type="submission" date="2013-11" db="EMBL/GenBank/DDBJ databases">
        <title>Genome sequencing of Stegodyphus mimosarum.</title>
        <authorList>
            <person name="Bechsgaard J."/>
        </authorList>
    </citation>
    <scope>NUCLEOTIDE SEQUENCE [LARGE SCALE GENOMIC DNA]</scope>
</reference>
<evidence type="ECO:0000313" key="2">
    <source>
        <dbReference type="Proteomes" id="UP000054359"/>
    </source>
</evidence>
<dbReference type="Proteomes" id="UP000054359">
    <property type="component" value="Unassembled WGS sequence"/>
</dbReference>
<proteinExistence type="predicted"/>